<accession>A0A9P7GHM6</accession>
<dbReference type="GO" id="GO:0006749">
    <property type="term" value="P:glutathione metabolic process"/>
    <property type="evidence" value="ECO:0007669"/>
    <property type="project" value="TreeGrafter"/>
</dbReference>
<dbReference type="GO" id="GO:0004364">
    <property type="term" value="F:glutathione transferase activity"/>
    <property type="evidence" value="ECO:0007669"/>
    <property type="project" value="UniProtKB-EC"/>
</dbReference>
<reference evidence="4" key="2">
    <citation type="submission" date="2021-10" db="EMBL/GenBank/DDBJ databases">
        <title>Phylogenomics reveals ancestral predisposition of the termite-cultivated fungus Termitomyces towards a domesticated lifestyle.</title>
        <authorList>
            <person name="Auxier B."/>
            <person name="Grum-Grzhimaylo A."/>
            <person name="Cardenas M.E."/>
            <person name="Lodge J.D."/>
            <person name="Laessoe T."/>
            <person name="Pedersen O."/>
            <person name="Smith M.E."/>
            <person name="Kuyper T.W."/>
            <person name="Franco-Molano E.A."/>
            <person name="Baroni T.J."/>
            <person name="Aanen D.K."/>
        </authorList>
    </citation>
    <scope>NUCLEOTIDE SEQUENCE</scope>
    <source>
        <strain evidence="4">D49</strain>
    </source>
</reference>
<feature type="non-terminal residue" evidence="4">
    <location>
        <position position="122"/>
    </location>
</feature>
<evidence type="ECO:0000256" key="2">
    <source>
        <dbReference type="ARBA" id="ARBA00022679"/>
    </source>
</evidence>
<keyword evidence="2" id="KW-0808">Transferase</keyword>
<evidence type="ECO:0000256" key="1">
    <source>
        <dbReference type="ARBA" id="ARBA00012452"/>
    </source>
</evidence>
<evidence type="ECO:0000259" key="3">
    <source>
        <dbReference type="PROSITE" id="PS50404"/>
    </source>
</evidence>
<dbReference type="PANTHER" id="PTHR43900">
    <property type="entry name" value="GLUTATHIONE S-TRANSFERASE RHO"/>
    <property type="match status" value="1"/>
</dbReference>
<dbReference type="InterPro" id="IPR040079">
    <property type="entry name" value="Glutathione_S-Trfase"/>
</dbReference>
<reference evidence="4" key="1">
    <citation type="submission" date="2021-02" db="EMBL/GenBank/DDBJ databases">
        <authorList>
            <person name="Nieuwenhuis M."/>
            <person name="Van De Peppel L.J.J."/>
        </authorList>
    </citation>
    <scope>NUCLEOTIDE SEQUENCE</scope>
    <source>
        <strain evidence="4">D49</strain>
    </source>
</reference>
<dbReference type="AlphaFoldDB" id="A0A9P7GHM6"/>
<dbReference type="FunFam" id="3.40.30.10:FF:000016">
    <property type="entry name" value="Glutathione S-transferase F2"/>
    <property type="match status" value="1"/>
</dbReference>
<dbReference type="SUPFAM" id="SSF52833">
    <property type="entry name" value="Thioredoxin-like"/>
    <property type="match status" value="1"/>
</dbReference>
<dbReference type="GO" id="GO:0005737">
    <property type="term" value="C:cytoplasm"/>
    <property type="evidence" value="ECO:0007669"/>
    <property type="project" value="TreeGrafter"/>
</dbReference>
<evidence type="ECO:0000313" key="4">
    <source>
        <dbReference type="EMBL" id="KAG5649834.1"/>
    </source>
</evidence>
<dbReference type="EMBL" id="JABCKI010000682">
    <property type="protein sequence ID" value="KAG5649834.1"/>
    <property type="molecule type" value="Genomic_DNA"/>
</dbReference>
<dbReference type="GO" id="GO:0043295">
    <property type="term" value="F:glutathione binding"/>
    <property type="evidence" value="ECO:0007669"/>
    <property type="project" value="TreeGrafter"/>
</dbReference>
<dbReference type="Proteomes" id="UP000717328">
    <property type="component" value="Unassembled WGS sequence"/>
</dbReference>
<gene>
    <name evidence="4" type="ORF">H0H81_001834</name>
</gene>
<comment type="caution">
    <text evidence="4">The sequence shown here is derived from an EMBL/GenBank/DDBJ whole genome shotgun (WGS) entry which is preliminary data.</text>
</comment>
<dbReference type="Gene3D" id="3.40.30.10">
    <property type="entry name" value="Glutaredoxin"/>
    <property type="match status" value="1"/>
</dbReference>
<proteinExistence type="predicted"/>
<dbReference type="OrthoDB" id="249703at2759"/>
<evidence type="ECO:0000313" key="5">
    <source>
        <dbReference type="Proteomes" id="UP000717328"/>
    </source>
</evidence>
<dbReference type="PANTHER" id="PTHR43900:SF3">
    <property type="entry name" value="GLUTATHIONE S-TRANSFERASE RHO"/>
    <property type="match status" value="1"/>
</dbReference>
<dbReference type="EC" id="2.5.1.18" evidence="1"/>
<dbReference type="InterPro" id="IPR036249">
    <property type="entry name" value="Thioredoxin-like_sf"/>
</dbReference>
<name>A0A9P7GHM6_9AGAR</name>
<sequence length="122" mass="13567">MVLKLYGYDQSTCTKRVAAALHEKNVHFEFIGVNLQTGEHKSPAFLANQPFGQIPYIDDDGFILYESRAIVRYIDAKYPNQGTKLVPDDLKARALVEQGVSVEGANFDPHASKAVAEIIFKP</sequence>
<dbReference type="CDD" id="cd03053">
    <property type="entry name" value="GST_N_Phi"/>
    <property type="match status" value="1"/>
</dbReference>
<dbReference type="PROSITE" id="PS50404">
    <property type="entry name" value="GST_NTER"/>
    <property type="match status" value="1"/>
</dbReference>
<organism evidence="4 5">
    <name type="scientific">Sphagnurus paluster</name>
    <dbReference type="NCBI Taxonomy" id="117069"/>
    <lineage>
        <taxon>Eukaryota</taxon>
        <taxon>Fungi</taxon>
        <taxon>Dikarya</taxon>
        <taxon>Basidiomycota</taxon>
        <taxon>Agaricomycotina</taxon>
        <taxon>Agaricomycetes</taxon>
        <taxon>Agaricomycetidae</taxon>
        <taxon>Agaricales</taxon>
        <taxon>Tricholomatineae</taxon>
        <taxon>Lyophyllaceae</taxon>
        <taxon>Sphagnurus</taxon>
    </lineage>
</organism>
<dbReference type="SFLD" id="SFLDS00019">
    <property type="entry name" value="Glutathione_Transferase_(cytos"/>
    <property type="match status" value="1"/>
</dbReference>
<dbReference type="SFLD" id="SFLDG00358">
    <property type="entry name" value="Main_(cytGST)"/>
    <property type="match status" value="1"/>
</dbReference>
<dbReference type="InterPro" id="IPR004045">
    <property type="entry name" value="Glutathione_S-Trfase_N"/>
</dbReference>
<keyword evidence="5" id="KW-1185">Reference proteome</keyword>
<protein>
    <recommendedName>
        <fullName evidence="1">glutathione transferase</fullName>
        <ecNumber evidence="1">2.5.1.18</ecNumber>
    </recommendedName>
</protein>
<dbReference type="Pfam" id="PF02798">
    <property type="entry name" value="GST_N"/>
    <property type="match status" value="1"/>
</dbReference>
<feature type="domain" description="GST N-terminal" evidence="3">
    <location>
        <begin position="1"/>
        <end position="82"/>
    </location>
</feature>